<organism evidence="1 2">
    <name type="scientific">Etheostoma spectabile</name>
    <name type="common">orangethroat darter</name>
    <dbReference type="NCBI Taxonomy" id="54343"/>
    <lineage>
        <taxon>Eukaryota</taxon>
        <taxon>Metazoa</taxon>
        <taxon>Chordata</taxon>
        <taxon>Craniata</taxon>
        <taxon>Vertebrata</taxon>
        <taxon>Euteleostomi</taxon>
        <taxon>Actinopterygii</taxon>
        <taxon>Neopterygii</taxon>
        <taxon>Teleostei</taxon>
        <taxon>Neoteleostei</taxon>
        <taxon>Acanthomorphata</taxon>
        <taxon>Eupercaria</taxon>
        <taxon>Perciformes</taxon>
        <taxon>Percoidei</taxon>
        <taxon>Percidae</taxon>
        <taxon>Etheostomatinae</taxon>
        <taxon>Etheostoma</taxon>
    </lineage>
</organism>
<evidence type="ECO:0000313" key="1">
    <source>
        <dbReference type="EMBL" id="KAA8577365.1"/>
    </source>
</evidence>
<proteinExistence type="predicted"/>
<evidence type="ECO:0000313" key="2">
    <source>
        <dbReference type="Proteomes" id="UP000327493"/>
    </source>
</evidence>
<name>A0A5J5C7H6_9PERO</name>
<dbReference type="AlphaFoldDB" id="A0A5J5C7H6"/>
<dbReference type="EMBL" id="VOFY01003067">
    <property type="protein sequence ID" value="KAA8577365.1"/>
    <property type="molecule type" value="Genomic_DNA"/>
</dbReference>
<reference evidence="1 2" key="1">
    <citation type="submission" date="2019-08" db="EMBL/GenBank/DDBJ databases">
        <title>A chromosome-level genome assembly, high-density linkage maps, and genome scans reveal the genomic architecture of hybrid incompatibilities underlying speciation via character displacement in darters (Percidae: Etheostominae).</title>
        <authorList>
            <person name="Moran R.L."/>
            <person name="Catchen J.M."/>
            <person name="Fuller R.C."/>
        </authorList>
    </citation>
    <scope>NUCLEOTIDE SEQUENCE [LARGE SCALE GENOMIC DNA]</scope>
    <source>
        <strain evidence="1">EspeVRDwgs_2016</strain>
        <tissue evidence="1">Muscle</tissue>
    </source>
</reference>
<accession>A0A5J5C7H6</accession>
<sequence length="103" mass="11633">MSAEVTLQLEANGVGTHSASQRGRPRYNISAVQLTHMRDLGFSWMAISRMLSVNIRTLYNHRTQLGLLDYGSFTNISNEDLDRLITEVLRQTLAQERPTSLVV</sequence>
<keyword evidence="2" id="KW-1185">Reference proteome</keyword>
<comment type="caution">
    <text evidence="1">The sequence shown here is derived from an EMBL/GenBank/DDBJ whole genome shotgun (WGS) entry which is preliminary data.</text>
</comment>
<gene>
    <name evidence="1" type="ORF">FQN60_005388</name>
</gene>
<protein>
    <submittedName>
        <fullName evidence="1">Uncharacterized protein</fullName>
    </submittedName>
</protein>
<dbReference type="Proteomes" id="UP000327493">
    <property type="component" value="Unassembled WGS sequence"/>
</dbReference>